<dbReference type="PANTHER" id="PTHR23080">
    <property type="entry name" value="THAP DOMAIN PROTEIN"/>
    <property type="match status" value="1"/>
</dbReference>
<evidence type="ECO:0000259" key="3">
    <source>
        <dbReference type="Pfam" id="PF13359"/>
    </source>
</evidence>
<gene>
    <name evidence="4" type="ORF">OBRU01_24881</name>
</gene>
<organism evidence="4 5">
    <name type="scientific">Operophtera brumata</name>
    <name type="common">Winter moth</name>
    <name type="synonym">Phalaena brumata</name>
    <dbReference type="NCBI Taxonomy" id="104452"/>
    <lineage>
        <taxon>Eukaryota</taxon>
        <taxon>Metazoa</taxon>
        <taxon>Ecdysozoa</taxon>
        <taxon>Arthropoda</taxon>
        <taxon>Hexapoda</taxon>
        <taxon>Insecta</taxon>
        <taxon>Pterygota</taxon>
        <taxon>Neoptera</taxon>
        <taxon>Endopterygota</taxon>
        <taxon>Lepidoptera</taxon>
        <taxon>Glossata</taxon>
        <taxon>Ditrysia</taxon>
        <taxon>Geometroidea</taxon>
        <taxon>Geometridae</taxon>
        <taxon>Larentiinae</taxon>
        <taxon>Operophtera</taxon>
    </lineage>
</organism>
<name>A0A0L7KJE8_OPEBR</name>
<comment type="cofactor">
    <cofactor evidence="1">
        <name>a divalent metal cation</name>
        <dbReference type="ChEBI" id="CHEBI:60240"/>
    </cofactor>
</comment>
<keyword evidence="5" id="KW-1185">Reference proteome</keyword>
<dbReference type="InterPro" id="IPR027806">
    <property type="entry name" value="HARBI1_dom"/>
</dbReference>
<proteinExistence type="predicted"/>
<sequence>MLGIYLCKLRSGEPNRRLASIFGMPRQTLQLKIQQTRHCLENDFLPRHLGFDHITRDEIIARNRILPNNIFGTPDQTRAIIILDGTYLFVQKSSNFLFLTMSYSLHKYTNLIKPFMIVCGDGYIVEVTGPYNTRTSDAKILRQILDNHTDDMEEAPIRWFLETDDVMVLDRGFRDALTYAEECGFTVCTPQSLGRHERQLSTIAANKSRLVTLVRWVVETINGRLKRDFKVFRHRYFNNTLPNAIVDFRIAAALINATQESYSDSRLTESFSDMIERNVNRPNLLADYVDEQRINAQRNISFRRIEAALDVVADFPRMTFDELLFSLLEHTTLNWQDLTGTNILEKPVSIQWRYTDIPEESISMTRKVIRYYGAESNPGTSLQKNIIVMYYIIATQSPNTAVTAYMVDAHWAVVPMLFQ</sequence>
<comment type="caution">
    <text evidence="4">The sequence shown here is derived from an EMBL/GenBank/DDBJ whole genome shotgun (WGS) entry which is preliminary data.</text>
</comment>
<protein>
    <submittedName>
        <fullName evidence="4">Vacuolar protein sorting-associated protein 13C</fullName>
    </submittedName>
</protein>
<evidence type="ECO:0000313" key="4">
    <source>
        <dbReference type="EMBL" id="KOB63478.1"/>
    </source>
</evidence>
<dbReference type="Pfam" id="PF13359">
    <property type="entry name" value="DDE_Tnp_4"/>
    <property type="match status" value="1"/>
</dbReference>
<accession>A0A0L7KJE8</accession>
<dbReference type="EMBL" id="JTDY01009459">
    <property type="protein sequence ID" value="KOB63478.1"/>
    <property type="molecule type" value="Genomic_DNA"/>
</dbReference>
<evidence type="ECO:0000256" key="2">
    <source>
        <dbReference type="ARBA" id="ARBA00022723"/>
    </source>
</evidence>
<keyword evidence="2" id="KW-0479">Metal-binding</keyword>
<evidence type="ECO:0000256" key="1">
    <source>
        <dbReference type="ARBA" id="ARBA00001968"/>
    </source>
</evidence>
<evidence type="ECO:0000313" key="5">
    <source>
        <dbReference type="Proteomes" id="UP000037510"/>
    </source>
</evidence>
<dbReference type="GO" id="GO:0046872">
    <property type="term" value="F:metal ion binding"/>
    <property type="evidence" value="ECO:0007669"/>
    <property type="project" value="UniProtKB-KW"/>
</dbReference>
<dbReference type="Proteomes" id="UP000037510">
    <property type="component" value="Unassembled WGS sequence"/>
</dbReference>
<dbReference type="AlphaFoldDB" id="A0A0L7KJE8"/>
<feature type="domain" description="DDE Tnp4" evidence="3">
    <location>
        <begin position="83"/>
        <end position="256"/>
    </location>
</feature>
<reference evidence="4 5" key="1">
    <citation type="journal article" date="2015" name="Genome Biol. Evol.">
        <title>The genome of winter moth (Operophtera brumata) provides a genomic perspective on sexual dimorphism and phenology.</title>
        <authorList>
            <person name="Derks M.F."/>
            <person name="Smit S."/>
            <person name="Salis L."/>
            <person name="Schijlen E."/>
            <person name="Bossers A."/>
            <person name="Mateman C."/>
            <person name="Pijl A.S."/>
            <person name="de Ridder D."/>
            <person name="Groenen M.A."/>
            <person name="Visser M.E."/>
            <person name="Megens H.J."/>
        </authorList>
    </citation>
    <scope>NUCLEOTIDE SEQUENCE [LARGE SCALE GENOMIC DNA]</scope>
    <source>
        <strain evidence="4">WM2013NL</strain>
        <tissue evidence="4">Head and thorax</tissue>
    </source>
</reference>